<accession>A0ABR1F6N4</accession>
<evidence type="ECO:0000256" key="4">
    <source>
        <dbReference type="ARBA" id="ARBA00023239"/>
    </source>
</evidence>
<evidence type="ECO:0000313" key="7">
    <source>
        <dbReference type="Proteomes" id="UP001498771"/>
    </source>
</evidence>
<evidence type="ECO:0000256" key="1">
    <source>
        <dbReference type="ARBA" id="ARBA00005495"/>
    </source>
</evidence>
<dbReference type="GeneID" id="90039622"/>
<evidence type="ECO:0000313" key="6">
    <source>
        <dbReference type="EMBL" id="KAK7205496.1"/>
    </source>
</evidence>
<comment type="caution">
    <text evidence="6">The sequence shown here is derived from an EMBL/GenBank/DDBJ whole genome shotgun (WGS) entry which is preliminary data.</text>
</comment>
<dbReference type="PANTHER" id="PTHR33337">
    <property type="entry name" value="GFA DOMAIN-CONTAINING PROTEIN"/>
    <property type="match status" value="1"/>
</dbReference>
<dbReference type="SUPFAM" id="SSF51316">
    <property type="entry name" value="Mss4-like"/>
    <property type="match status" value="1"/>
</dbReference>
<dbReference type="InterPro" id="IPR011057">
    <property type="entry name" value="Mss4-like_sf"/>
</dbReference>
<keyword evidence="4" id="KW-0456">Lyase</keyword>
<evidence type="ECO:0000259" key="5">
    <source>
        <dbReference type="PROSITE" id="PS51891"/>
    </source>
</evidence>
<gene>
    <name evidence="6" type="ORF">BZA70DRAFT_289419</name>
</gene>
<evidence type="ECO:0000256" key="2">
    <source>
        <dbReference type="ARBA" id="ARBA00022723"/>
    </source>
</evidence>
<feature type="domain" description="CENP-V/GFA" evidence="5">
    <location>
        <begin position="22"/>
        <end position="143"/>
    </location>
</feature>
<sequence length="174" mass="19383">MSAPTHTRTEYNCTARMPPATLHGRCHCGDLEWTVTADGRALPGHTLCHCRACKLLGGGDFCGILLTSISAIRFEHGTPQVYSYVDADGHTIHCTFCSKCTTHAYHRDESRGDEIQVRTFPLLEASIMAVDREINMGEKFTWQKKVDGAKSFKRMVPAVARGRHGRKAQFMTRA</sequence>
<reference evidence="6 7" key="1">
    <citation type="submission" date="2024-03" db="EMBL/GenBank/DDBJ databases">
        <title>Genome-scale model development and genomic sequencing of the oleaginous clade Lipomyces.</title>
        <authorList>
            <consortium name="Lawrence Berkeley National Laboratory"/>
            <person name="Czajka J.J."/>
            <person name="Han Y."/>
            <person name="Kim J."/>
            <person name="Mondo S.J."/>
            <person name="Hofstad B.A."/>
            <person name="Robles A."/>
            <person name="Haridas S."/>
            <person name="Riley R."/>
            <person name="LaButti K."/>
            <person name="Pangilinan J."/>
            <person name="Andreopoulos W."/>
            <person name="Lipzen A."/>
            <person name="Yan J."/>
            <person name="Wang M."/>
            <person name="Ng V."/>
            <person name="Grigoriev I.V."/>
            <person name="Spatafora J.W."/>
            <person name="Magnuson J.K."/>
            <person name="Baker S.E."/>
            <person name="Pomraning K.R."/>
        </authorList>
    </citation>
    <scope>NUCLEOTIDE SEQUENCE [LARGE SCALE GENOMIC DNA]</scope>
    <source>
        <strain evidence="6 7">Phaff 52-87</strain>
    </source>
</reference>
<dbReference type="Pfam" id="PF04828">
    <property type="entry name" value="GFA"/>
    <property type="match status" value="1"/>
</dbReference>
<keyword evidence="7" id="KW-1185">Reference proteome</keyword>
<dbReference type="Proteomes" id="UP001498771">
    <property type="component" value="Unassembled WGS sequence"/>
</dbReference>
<dbReference type="RefSeq" id="XP_064768529.1">
    <property type="nucleotide sequence ID" value="XM_064914110.1"/>
</dbReference>
<dbReference type="Gene3D" id="3.90.1590.10">
    <property type="entry name" value="glutathione-dependent formaldehyde- activating enzyme (gfa)"/>
    <property type="match status" value="1"/>
</dbReference>
<comment type="similarity">
    <text evidence="1">Belongs to the Gfa family.</text>
</comment>
<organism evidence="6 7">
    <name type="scientific">Myxozyma melibiosi</name>
    <dbReference type="NCBI Taxonomy" id="54550"/>
    <lineage>
        <taxon>Eukaryota</taxon>
        <taxon>Fungi</taxon>
        <taxon>Dikarya</taxon>
        <taxon>Ascomycota</taxon>
        <taxon>Saccharomycotina</taxon>
        <taxon>Lipomycetes</taxon>
        <taxon>Lipomycetales</taxon>
        <taxon>Lipomycetaceae</taxon>
        <taxon>Myxozyma</taxon>
    </lineage>
</organism>
<dbReference type="EMBL" id="JBBJBU010000005">
    <property type="protein sequence ID" value="KAK7205496.1"/>
    <property type="molecule type" value="Genomic_DNA"/>
</dbReference>
<keyword evidence="3" id="KW-0862">Zinc</keyword>
<dbReference type="InterPro" id="IPR006913">
    <property type="entry name" value="CENP-V/GFA"/>
</dbReference>
<dbReference type="PROSITE" id="PS51891">
    <property type="entry name" value="CENP_V_GFA"/>
    <property type="match status" value="1"/>
</dbReference>
<dbReference type="PANTHER" id="PTHR33337:SF30">
    <property type="entry name" value="DUF636 DOMAIN PROTEIN (AFU_ORTHOLOGUE AFUA_1G03180)"/>
    <property type="match status" value="1"/>
</dbReference>
<proteinExistence type="inferred from homology"/>
<protein>
    <submittedName>
        <fullName evidence="6">Mss4-like protein</fullName>
    </submittedName>
</protein>
<name>A0ABR1F6N4_9ASCO</name>
<evidence type="ECO:0000256" key="3">
    <source>
        <dbReference type="ARBA" id="ARBA00022833"/>
    </source>
</evidence>
<keyword evidence="2" id="KW-0479">Metal-binding</keyword>